<feature type="domain" description="Methyltransferase type 11" evidence="1">
    <location>
        <begin position="7"/>
        <end position="83"/>
    </location>
</feature>
<reference evidence="2" key="1">
    <citation type="submission" date="2022-08" db="EMBL/GenBank/DDBJ databases">
        <title>Complete genome sequence of 14 non-tuberculosis mycobacteria type-strains.</title>
        <authorList>
            <person name="Igarashi Y."/>
            <person name="Osugi A."/>
            <person name="Mitarai S."/>
        </authorList>
    </citation>
    <scope>NUCLEOTIDE SEQUENCE</scope>
    <source>
        <strain evidence="2">ATCC 51985</strain>
    </source>
</reference>
<accession>A0ABY3V390</accession>
<dbReference type="Pfam" id="PF08241">
    <property type="entry name" value="Methyltransf_11"/>
    <property type="match status" value="1"/>
</dbReference>
<dbReference type="InterPro" id="IPR013216">
    <property type="entry name" value="Methyltransf_11"/>
</dbReference>
<dbReference type="GO" id="GO:0032259">
    <property type="term" value="P:methylation"/>
    <property type="evidence" value="ECO:0007669"/>
    <property type="project" value="UniProtKB-KW"/>
</dbReference>
<evidence type="ECO:0000313" key="3">
    <source>
        <dbReference type="Proteomes" id="UP001055171"/>
    </source>
</evidence>
<evidence type="ECO:0000313" key="2">
    <source>
        <dbReference type="EMBL" id="ULP43999.1"/>
    </source>
</evidence>
<protein>
    <submittedName>
        <fullName evidence="2">Class I SAM-dependent methyltransferase</fullName>
    </submittedName>
</protein>
<dbReference type="SUPFAM" id="SSF53335">
    <property type="entry name" value="S-adenosyl-L-methionine-dependent methyltransferases"/>
    <property type="match status" value="1"/>
</dbReference>
<sequence length="216" mass="23738">MATVANIGAGTGSYEPAHTIVAVEPSRVMIAQRPPGCAPAVLAVAEQLPIRSNAVDAALAVLTVHHWNDLAQGIEEMRRIARRRLVVFTWDQTLFRQFWLIRDYLPAAAQTDADLAVPIAKLASLLGDPRIIPVPVPHDCLDGFGGAYWRRPHAYLDSAVQSGMSLFALTPKSELEQGLSQLQADLDSGEWARRYRDLLDVEELDLGYRLLVAGFD</sequence>
<organism evidence="2 3">
    <name type="scientific">Mycobacterium lentiflavum</name>
    <dbReference type="NCBI Taxonomy" id="141349"/>
    <lineage>
        <taxon>Bacteria</taxon>
        <taxon>Bacillati</taxon>
        <taxon>Actinomycetota</taxon>
        <taxon>Actinomycetes</taxon>
        <taxon>Mycobacteriales</taxon>
        <taxon>Mycobacteriaceae</taxon>
        <taxon>Mycobacterium</taxon>
        <taxon>Mycobacterium simiae complex</taxon>
    </lineage>
</organism>
<keyword evidence="3" id="KW-1185">Reference proteome</keyword>
<dbReference type="Proteomes" id="UP001055171">
    <property type="component" value="Chromosome"/>
</dbReference>
<gene>
    <name evidence="2" type="ORF">MJO58_08705</name>
</gene>
<keyword evidence="2" id="KW-0808">Transferase</keyword>
<name>A0ABY3V390_MYCLN</name>
<evidence type="ECO:0000259" key="1">
    <source>
        <dbReference type="Pfam" id="PF08241"/>
    </source>
</evidence>
<dbReference type="Gene3D" id="3.40.50.150">
    <property type="entry name" value="Vaccinia Virus protein VP39"/>
    <property type="match status" value="1"/>
</dbReference>
<dbReference type="GO" id="GO:0008168">
    <property type="term" value="F:methyltransferase activity"/>
    <property type="evidence" value="ECO:0007669"/>
    <property type="project" value="UniProtKB-KW"/>
</dbReference>
<dbReference type="EMBL" id="CP092423">
    <property type="protein sequence ID" value="ULP43999.1"/>
    <property type="molecule type" value="Genomic_DNA"/>
</dbReference>
<dbReference type="RefSeq" id="WP_239722603.1">
    <property type="nucleotide sequence ID" value="NZ_CP092423.2"/>
</dbReference>
<keyword evidence="2" id="KW-0489">Methyltransferase</keyword>
<proteinExistence type="predicted"/>
<dbReference type="InterPro" id="IPR029063">
    <property type="entry name" value="SAM-dependent_MTases_sf"/>
</dbReference>